<evidence type="ECO:0000313" key="1">
    <source>
        <dbReference type="EMBL" id="ALP47835.1"/>
    </source>
</evidence>
<proteinExistence type="predicted"/>
<dbReference type="KEGG" id="vg:26516067"/>
<organism evidence="1 2">
    <name type="scientific">Pseudomonas phage YMC11/02/R656</name>
    <dbReference type="NCBI Taxonomy" id="1755689"/>
    <lineage>
        <taxon>Viruses</taxon>
        <taxon>Duplodnaviria</taxon>
        <taxon>Heunggongvirae</taxon>
        <taxon>Uroviricota</taxon>
        <taxon>Caudoviricetes</taxon>
        <taxon>Bugaksanvirus</taxon>
        <taxon>Bugaksanvirus R656</taxon>
    </lineage>
</organism>
<sequence length="76" mass="8824">MNIYECERLARDLGYDRAKFTAIFPAGPFECQWLDAYMGIFKVDADGMRDGFVMVKEMAEMFPNLECIDLRVEDDV</sequence>
<dbReference type="RefSeq" id="YP_009187411.1">
    <property type="nucleotide sequence ID" value="NC_028657.1"/>
</dbReference>
<reference evidence="1 2" key="1">
    <citation type="submission" date="2015-10" db="EMBL/GenBank/DDBJ databases">
        <title>Complete Genome Sequence of the Pseudomonas phage YMC11/02/R656_PAE_BP.</title>
        <authorList>
            <person name="Jeon J."/>
            <person name="Yong D."/>
            <person name="Lee K."/>
        </authorList>
    </citation>
    <scope>NUCLEOTIDE SEQUENCE [LARGE SCALE GENOMIC DNA]</scope>
</reference>
<keyword evidence="2" id="KW-1185">Reference proteome</keyword>
<accession>A0A0S2SY13</accession>
<protein>
    <submittedName>
        <fullName evidence="1">Uncharacterized protein</fullName>
    </submittedName>
</protein>
<dbReference type="Proteomes" id="UP000201818">
    <property type="component" value="Segment"/>
</dbReference>
<gene>
    <name evidence="1" type="ORF">BPPAER656_00140</name>
</gene>
<name>A0A0S2SY13_9CAUD</name>
<dbReference type="EMBL" id="KT968831">
    <property type="protein sequence ID" value="ALP47835.1"/>
    <property type="molecule type" value="Genomic_DNA"/>
</dbReference>
<evidence type="ECO:0000313" key="2">
    <source>
        <dbReference type="Proteomes" id="UP000201818"/>
    </source>
</evidence>
<dbReference type="GeneID" id="26516067"/>